<comment type="similarity">
    <text evidence="1">Belongs to the disease resistance NB-LRR family.</text>
</comment>
<dbReference type="Gene3D" id="1.10.10.10">
    <property type="entry name" value="Winged helix-like DNA-binding domain superfamily/Winged helix DNA-binding domain"/>
    <property type="match status" value="1"/>
</dbReference>
<dbReference type="InterPro" id="IPR021099">
    <property type="entry name" value="PORR_domain"/>
</dbReference>
<accession>A0A9Q1RAC8</accession>
<evidence type="ECO:0000256" key="5">
    <source>
        <dbReference type="ARBA" id="ARBA00022821"/>
    </source>
</evidence>
<evidence type="ECO:0000313" key="11">
    <source>
        <dbReference type="Proteomes" id="UP001152561"/>
    </source>
</evidence>
<feature type="region of interest" description="Disordered" evidence="7">
    <location>
        <begin position="1"/>
        <end position="26"/>
    </location>
</feature>
<evidence type="ECO:0000256" key="6">
    <source>
        <dbReference type="ARBA" id="ARBA00022840"/>
    </source>
</evidence>
<keyword evidence="5" id="KW-0611">Plant defense</keyword>
<feature type="domain" description="Disease resistance protein winged helix" evidence="9">
    <location>
        <begin position="109"/>
        <end position="180"/>
    </location>
</feature>
<dbReference type="GO" id="GO:0005524">
    <property type="term" value="F:ATP binding"/>
    <property type="evidence" value="ECO:0007669"/>
    <property type="project" value="UniProtKB-KW"/>
</dbReference>
<protein>
    <submittedName>
        <fullName evidence="10">Uncharacterized protein</fullName>
    </submittedName>
</protein>
<evidence type="ECO:0000259" key="9">
    <source>
        <dbReference type="Pfam" id="PF23559"/>
    </source>
</evidence>
<dbReference type="PANTHER" id="PTHR31476">
    <property type="entry name" value="PROTEIN WHAT'S THIS FACTOR 1 HOMOLOG, CHLOROPLASTIC"/>
    <property type="match status" value="1"/>
</dbReference>
<evidence type="ECO:0000256" key="4">
    <source>
        <dbReference type="ARBA" id="ARBA00022741"/>
    </source>
</evidence>
<feature type="domain" description="PORR" evidence="8">
    <location>
        <begin position="478"/>
        <end position="663"/>
    </location>
</feature>
<proteinExistence type="inferred from homology"/>
<dbReference type="Pfam" id="PF11955">
    <property type="entry name" value="PORR"/>
    <property type="match status" value="1"/>
</dbReference>
<dbReference type="SUPFAM" id="SSF56019">
    <property type="entry name" value="The spindle assembly checkpoint protein mad2"/>
    <property type="match status" value="1"/>
</dbReference>
<keyword evidence="4" id="KW-0547">Nucleotide-binding</keyword>
<dbReference type="GO" id="GO:0006952">
    <property type="term" value="P:defense response"/>
    <property type="evidence" value="ECO:0007669"/>
    <property type="project" value="UniProtKB-KW"/>
</dbReference>
<organism evidence="10 11">
    <name type="scientific">Anisodus acutangulus</name>
    <dbReference type="NCBI Taxonomy" id="402998"/>
    <lineage>
        <taxon>Eukaryota</taxon>
        <taxon>Viridiplantae</taxon>
        <taxon>Streptophyta</taxon>
        <taxon>Embryophyta</taxon>
        <taxon>Tracheophyta</taxon>
        <taxon>Spermatophyta</taxon>
        <taxon>Magnoliopsida</taxon>
        <taxon>eudicotyledons</taxon>
        <taxon>Gunneridae</taxon>
        <taxon>Pentapetalae</taxon>
        <taxon>asterids</taxon>
        <taxon>lamiids</taxon>
        <taxon>Solanales</taxon>
        <taxon>Solanaceae</taxon>
        <taxon>Solanoideae</taxon>
        <taxon>Hyoscyameae</taxon>
        <taxon>Anisodus</taxon>
    </lineage>
</organism>
<dbReference type="PANTHER" id="PTHR31476:SF11">
    <property type="entry name" value="UBIQUITIN CARBOXYL-TERMINAL HYDROLASE FAMILY PROTEIN"/>
    <property type="match status" value="1"/>
</dbReference>
<dbReference type="EMBL" id="JAJAGQ010000012">
    <property type="protein sequence ID" value="KAJ8547026.1"/>
    <property type="molecule type" value="Genomic_DNA"/>
</dbReference>
<comment type="caution">
    <text evidence="10">The sequence shown here is derived from an EMBL/GenBank/DDBJ whole genome shotgun (WGS) entry which is preliminary data.</text>
</comment>
<evidence type="ECO:0000256" key="2">
    <source>
        <dbReference type="ARBA" id="ARBA00022614"/>
    </source>
</evidence>
<keyword evidence="6" id="KW-0067">ATP-binding</keyword>
<dbReference type="InterPro" id="IPR036388">
    <property type="entry name" value="WH-like_DNA-bd_sf"/>
</dbReference>
<keyword evidence="2" id="KW-0433">Leucine-rich repeat</keyword>
<name>A0A9Q1RAC8_9SOLA</name>
<dbReference type="Gene3D" id="3.30.900.10">
    <property type="entry name" value="HORMA domain"/>
    <property type="match status" value="1"/>
</dbReference>
<dbReference type="AlphaFoldDB" id="A0A9Q1RAC8"/>
<evidence type="ECO:0000256" key="3">
    <source>
        <dbReference type="ARBA" id="ARBA00022737"/>
    </source>
</evidence>
<sequence length="795" mass="92208">MENVLDGEKAPANSTASNQYSHPPIDEEAVGFEDDANSIIQQLNGGTKELDIVSIVGMPGLEKRQLSLWLEFAKDLSSHVLEEQSMKIIESSYDHLEDYLKSCLLYMGLFPEDYKFPVSNLLKLWIAENCVQNIDTENSMEEASRSCLNDLVNRSLVVVTKRRGNGEIKHFTVHDVVREFCSRKLTNEKFMQLIVPYNPNQPLDAQESRLCMCIHDDLVKQMVQYDYSWDKIPLVGLKEGESFAKCHRSLEFITHPEFYAWDQISLFPLLDNVRFIRVLNLLDIYLKSSWATTMQAASHLRYLAICTKEFDFQWVSHLLDLQTLRVEWRDSTKILLKTSAIWKMQKLRHVDIDEFSFTWEDNDRAVFEELETVLPNLKDFWEVLHILKKVAVKSKKVEELTGCDRLQVHNDKQIMASDFIIMMHKRVISLIESRKGFTVDGRQRLCHPLPSVKIGHMWVQIMFKSSGGRRPKKKTYYRVNDLDRVMELQKKPSLILRLKSIIQSQKNQYLLLRDLEKEVGFVQKWNFMGIIEKYPSIFRVTGGNRTPPMVMLTEKADKIALEEDEARVQMEPILVKNLRKLLMLSVDCMLPLETIQLIENELGLPSDFEQSLIPKYPQFFSVKDVNGRSSLQLENWDSLLAVTAREESSKKSGSSASRAPQFDYGKENTEIIGVEETLMDCNRSPQGETAQILLEFLEVAVTSLKGVYPSGAFERRRYMNVVVQRARHPELQQYIHSAVVRLLPFMQKSSTSKDAEMWIPTDTRQWQWQWQWQQAPLITPIKSMSDEPLGVQLYL</sequence>
<dbReference type="FunFam" id="1.10.10.10:FF:000322">
    <property type="entry name" value="Probable disease resistance protein At1g63360"/>
    <property type="match status" value="1"/>
</dbReference>
<evidence type="ECO:0000256" key="1">
    <source>
        <dbReference type="ARBA" id="ARBA00008894"/>
    </source>
</evidence>
<keyword evidence="3" id="KW-0677">Repeat</keyword>
<dbReference type="InterPro" id="IPR045040">
    <property type="entry name" value="PORR_fam"/>
</dbReference>
<feature type="compositionally biased region" description="Polar residues" evidence="7">
    <location>
        <begin position="12"/>
        <end position="21"/>
    </location>
</feature>
<evidence type="ECO:0000313" key="10">
    <source>
        <dbReference type="EMBL" id="KAJ8547026.1"/>
    </source>
</evidence>
<dbReference type="InterPro" id="IPR036570">
    <property type="entry name" value="HORMA_dom_sf"/>
</dbReference>
<dbReference type="InterPro" id="IPR058922">
    <property type="entry name" value="WHD_DRP"/>
</dbReference>
<reference evidence="11" key="1">
    <citation type="journal article" date="2023" name="Proc. Natl. Acad. Sci. U.S.A.">
        <title>Genomic and structural basis for evolution of tropane alkaloid biosynthesis.</title>
        <authorList>
            <person name="Wanga Y.-J."/>
            <person name="Taina T."/>
            <person name="Yua J.-Y."/>
            <person name="Lia J."/>
            <person name="Xua B."/>
            <person name="Chenc J."/>
            <person name="D'Auriad J.C."/>
            <person name="Huanga J.-P."/>
            <person name="Huanga S.-X."/>
        </authorList>
    </citation>
    <scope>NUCLEOTIDE SEQUENCE [LARGE SCALE GENOMIC DNA]</scope>
    <source>
        <strain evidence="11">cv. KIB-2019</strain>
    </source>
</reference>
<gene>
    <name evidence="10" type="ORF">K7X08_010612</name>
</gene>
<evidence type="ECO:0000259" key="8">
    <source>
        <dbReference type="Pfam" id="PF11955"/>
    </source>
</evidence>
<evidence type="ECO:0000256" key="7">
    <source>
        <dbReference type="SAM" id="MobiDB-lite"/>
    </source>
</evidence>
<keyword evidence="11" id="KW-1185">Reference proteome</keyword>
<dbReference type="GO" id="GO:0003723">
    <property type="term" value="F:RNA binding"/>
    <property type="evidence" value="ECO:0007669"/>
    <property type="project" value="InterPro"/>
</dbReference>
<dbReference type="OrthoDB" id="21254at2759"/>
<dbReference type="Proteomes" id="UP001152561">
    <property type="component" value="Unassembled WGS sequence"/>
</dbReference>
<dbReference type="Pfam" id="PF23559">
    <property type="entry name" value="WHD_DRP"/>
    <property type="match status" value="1"/>
</dbReference>